<evidence type="ECO:0000313" key="3">
    <source>
        <dbReference type="Proteomes" id="UP000256780"/>
    </source>
</evidence>
<comment type="caution">
    <text evidence="2">The sequence shown here is derived from an EMBL/GenBank/DDBJ whole genome shotgun (WGS) entry which is preliminary data.</text>
</comment>
<name>A0A975ZXP4_9BURK</name>
<gene>
    <name evidence="2" type="ORF">CBM2587_A100103</name>
</gene>
<dbReference type="AlphaFoldDB" id="A0A975ZXP4"/>
<evidence type="ECO:0000313" key="2">
    <source>
        <dbReference type="EMBL" id="SOY42936.1"/>
    </source>
</evidence>
<dbReference type="EMBL" id="OFSQ01000002">
    <property type="protein sequence ID" value="SOY42936.1"/>
    <property type="molecule type" value="Genomic_DNA"/>
</dbReference>
<dbReference type="Proteomes" id="UP000256780">
    <property type="component" value="Chromosome CBM2587_a"/>
</dbReference>
<feature type="compositionally biased region" description="Basic residues" evidence="1">
    <location>
        <begin position="17"/>
        <end position="27"/>
    </location>
</feature>
<sequence length="58" mass="6564">MRCRTGAGKAGRAAGAPRKHRPCHRVQRLYDGSIRLPIPLQQREPENRHVRPSQPSPD</sequence>
<accession>A0A975ZXP4</accession>
<organism evidence="2 3">
    <name type="scientific">Cupriavidus taiwanensis</name>
    <dbReference type="NCBI Taxonomy" id="164546"/>
    <lineage>
        <taxon>Bacteria</taxon>
        <taxon>Pseudomonadati</taxon>
        <taxon>Pseudomonadota</taxon>
        <taxon>Betaproteobacteria</taxon>
        <taxon>Burkholderiales</taxon>
        <taxon>Burkholderiaceae</taxon>
        <taxon>Cupriavidus</taxon>
    </lineage>
</organism>
<evidence type="ECO:0000256" key="1">
    <source>
        <dbReference type="SAM" id="MobiDB-lite"/>
    </source>
</evidence>
<feature type="compositionally biased region" description="Low complexity" evidence="1">
    <location>
        <begin position="1"/>
        <end position="16"/>
    </location>
</feature>
<proteinExistence type="predicted"/>
<reference evidence="2 3" key="1">
    <citation type="submission" date="2018-01" db="EMBL/GenBank/DDBJ databases">
        <authorList>
            <person name="Clerissi C."/>
        </authorList>
    </citation>
    <scope>NUCLEOTIDE SEQUENCE [LARGE SCALE GENOMIC DNA]</scope>
    <source>
        <strain evidence="2">Cupriavidus sp. LMG 19464</strain>
    </source>
</reference>
<protein>
    <submittedName>
        <fullName evidence="2">Uncharacterized protein</fullName>
    </submittedName>
</protein>
<feature type="region of interest" description="Disordered" evidence="1">
    <location>
        <begin position="1"/>
        <end position="58"/>
    </location>
</feature>